<dbReference type="OrthoDB" id="2519157at2759"/>
<protein>
    <submittedName>
        <fullName evidence="2">Uncharacterized protein</fullName>
    </submittedName>
</protein>
<evidence type="ECO:0000313" key="3">
    <source>
        <dbReference type="Proteomes" id="UP000765509"/>
    </source>
</evidence>
<feature type="region of interest" description="Disordered" evidence="1">
    <location>
        <begin position="1"/>
        <end position="36"/>
    </location>
</feature>
<gene>
    <name evidence="2" type="ORF">O181_026757</name>
</gene>
<feature type="compositionally biased region" description="Polar residues" evidence="1">
    <location>
        <begin position="1"/>
        <end position="28"/>
    </location>
</feature>
<dbReference type="AlphaFoldDB" id="A0A9Q3CNN6"/>
<dbReference type="EMBL" id="AVOT02008946">
    <property type="protein sequence ID" value="MBW0487042.1"/>
    <property type="molecule type" value="Genomic_DNA"/>
</dbReference>
<evidence type="ECO:0000313" key="2">
    <source>
        <dbReference type="EMBL" id="MBW0487042.1"/>
    </source>
</evidence>
<proteinExistence type="predicted"/>
<keyword evidence="3" id="KW-1185">Reference proteome</keyword>
<name>A0A9Q3CNN6_9BASI</name>
<dbReference type="Proteomes" id="UP000765509">
    <property type="component" value="Unassembled WGS sequence"/>
</dbReference>
<reference evidence="2" key="1">
    <citation type="submission" date="2021-03" db="EMBL/GenBank/DDBJ databases">
        <title>Draft genome sequence of rust myrtle Austropuccinia psidii MF-1, a brazilian biotype.</title>
        <authorList>
            <person name="Quecine M.C."/>
            <person name="Pachon D.M.R."/>
            <person name="Bonatelli M.L."/>
            <person name="Correr F.H."/>
            <person name="Franceschini L.M."/>
            <person name="Leite T.F."/>
            <person name="Margarido G.R.A."/>
            <person name="Almeida C.A."/>
            <person name="Ferrarezi J.A."/>
            <person name="Labate C.A."/>
        </authorList>
    </citation>
    <scope>NUCLEOTIDE SEQUENCE</scope>
    <source>
        <strain evidence="2">MF-1</strain>
    </source>
</reference>
<comment type="caution">
    <text evidence="2">The sequence shown here is derived from an EMBL/GenBank/DDBJ whole genome shotgun (WGS) entry which is preliminary data.</text>
</comment>
<accession>A0A9Q3CNN6</accession>
<sequence>MSSHPKSGRYPTQSQHKMTSEQANTSIPKASPPKNIRDLGPIIDQGISMIKQEHVLCVDGSNFPTWEQWLQPIFDNYLQDPMYLQRGELGDDRTECICRAILLSYLPDCIQDSVITLRLCSAIYDWLKRHYFIIT</sequence>
<organism evidence="2 3">
    <name type="scientific">Austropuccinia psidii MF-1</name>
    <dbReference type="NCBI Taxonomy" id="1389203"/>
    <lineage>
        <taxon>Eukaryota</taxon>
        <taxon>Fungi</taxon>
        <taxon>Dikarya</taxon>
        <taxon>Basidiomycota</taxon>
        <taxon>Pucciniomycotina</taxon>
        <taxon>Pucciniomycetes</taxon>
        <taxon>Pucciniales</taxon>
        <taxon>Sphaerophragmiaceae</taxon>
        <taxon>Austropuccinia</taxon>
    </lineage>
</organism>
<evidence type="ECO:0000256" key="1">
    <source>
        <dbReference type="SAM" id="MobiDB-lite"/>
    </source>
</evidence>